<dbReference type="InterPro" id="IPR017452">
    <property type="entry name" value="GPCR_Rhodpsn_7TM"/>
</dbReference>
<dbReference type="InterPro" id="IPR000276">
    <property type="entry name" value="GPCR_Rhodpsn"/>
</dbReference>
<feature type="transmembrane region" description="Helical" evidence="7">
    <location>
        <begin position="422"/>
        <end position="446"/>
    </location>
</feature>
<evidence type="ECO:0000256" key="2">
    <source>
        <dbReference type="ARBA" id="ARBA00022692"/>
    </source>
</evidence>
<evidence type="ECO:0000256" key="5">
    <source>
        <dbReference type="SAM" id="Coils"/>
    </source>
</evidence>
<gene>
    <name evidence="9" type="ORF">CAMP_LOCUS14802</name>
</gene>
<feature type="coiled-coil region" evidence="5">
    <location>
        <begin position="20"/>
        <end position="86"/>
    </location>
</feature>
<dbReference type="Gene3D" id="1.20.1070.10">
    <property type="entry name" value="Rhodopsin 7-helix transmembrane proteins"/>
    <property type="match status" value="1"/>
</dbReference>
<evidence type="ECO:0000256" key="1">
    <source>
        <dbReference type="ARBA" id="ARBA00004370"/>
    </source>
</evidence>
<keyword evidence="3 7" id="KW-1133">Transmembrane helix</keyword>
<feature type="domain" description="G-protein coupled receptors family 1 profile" evidence="8">
    <location>
        <begin position="231"/>
        <end position="481"/>
    </location>
</feature>
<dbReference type="SUPFAM" id="SSF81321">
    <property type="entry name" value="Family A G protein-coupled receptor-like"/>
    <property type="match status" value="1"/>
</dbReference>
<evidence type="ECO:0000256" key="4">
    <source>
        <dbReference type="ARBA" id="ARBA00023136"/>
    </source>
</evidence>
<feature type="transmembrane region" description="Helical" evidence="7">
    <location>
        <begin position="215"/>
        <end position="238"/>
    </location>
</feature>
<dbReference type="EMBL" id="CANHGI010000005">
    <property type="protein sequence ID" value="CAI5452165.1"/>
    <property type="molecule type" value="Genomic_DNA"/>
</dbReference>
<comment type="caution">
    <text evidence="9">The sequence shown here is derived from an EMBL/GenBank/DDBJ whole genome shotgun (WGS) entry which is preliminary data.</text>
</comment>
<dbReference type="Proteomes" id="UP001152747">
    <property type="component" value="Unassembled WGS sequence"/>
</dbReference>
<sequence length="525" mass="58868">MGDEEEEANEKTLKYWKMKYQILSDDYQKLKTRSESLENQLIEIVEQNDSQESTSQQKVENLESKLRESTKRVEQLEAACMFYRSQCRSNGNPNENDLKSLKMPVFEKGEIGPGGKKSDQVKSDQAKIGPGGIGPDKIGPGEIGPGGIGPDKIGPGEIGPGGIGPDKIGPMENITSILASNATLADAVTAVTVENITVRPSSNSSSPYHLDRIRFIYVQVLMVQILLGCSGNLMNLVVLLSRAMRSRTNLIFAAMAFSDLFFLMCHITTVLYFLGPFSKSLFYYNYSQYISGLANWASAISIYCMMYATIERVQVFRSPFKTSKRSASCRFFMIMLAITIGSLFLSLVHFVRPKHRLESRLAQILMMVNMICIVIIPLFVTTILNVLLIMALRKNTMPLRMLNDSQIHKSLIIQRTKNERKVTLMVAVIITCFIVCNTPGAIVFILKEFMPGFDMSNDNILTQAVCNSLTITGKVLNFLLFCLSSGHFRALLKKRLKFIFRINPRPRRNTYSTATKTFSVPLNDL</sequence>
<organism evidence="9 10">
    <name type="scientific">Caenorhabditis angaria</name>
    <dbReference type="NCBI Taxonomy" id="860376"/>
    <lineage>
        <taxon>Eukaryota</taxon>
        <taxon>Metazoa</taxon>
        <taxon>Ecdysozoa</taxon>
        <taxon>Nematoda</taxon>
        <taxon>Chromadorea</taxon>
        <taxon>Rhabditida</taxon>
        <taxon>Rhabditina</taxon>
        <taxon>Rhabditomorpha</taxon>
        <taxon>Rhabditoidea</taxon>
        <taxon>Rhabditidae</taxon>
        <taxon>Peloderinae</taxon>
        <taxon>Caenorhabditis</taxon>
    </lineage>
</organism>
<dbReference type="PANTHER" id="PTHR46895">
    <property type="entry name" value="PROTEIN CBG20548-RELATED"/>
    <property type="match status" value="1"/>
</dbReference>
<dbReference type="GO" id="GO:0004930">
    <property type="term" value="F:G protein-coupled receptor activity"/>
    <property type="evidence" value="ECO:0007669"/>
    <property type="project" value="InterPro"/>
</dbReference>
<reference evidence="9" key="1">
    <citation type="submission" date="2022-11" db="EMBL/GenBank/DDBJ databases">
        <authorList>
            <person name="Kikuchi T."/>
        </authorList>
    </citation>
    <scope>NUCLEOTIDE SEQUENCE</scope>
    <source>
        <strain evidence="9">PS1010</strain>
    </source>
</reference>
<protein>
    <recommendedName>
        <fullName evidence="8">G-protein coupled receptors family 1 profile domain-containing protein</fullName>
    </recommendedName>
</protein>
<proteinExistence type="predicted"/>
<feature type="transmembrane region" description="Helical" evidence="7">
    <location>
        <begin position="286"/>
        <end position="310"/>
    </location>
</feature>
<dbReference type="CDD" id="cd14978">
    <property type="entry name" value="7tmA_FMRFamide_R-like"/>
    <property type="match status" value="1"/>
</dbReference>
<evidence type="ECO:0000313" key="9">
    <source>
        <dbReference type="EMBL" id="CAI5452165.1"/>
    </source>
</evidence>
<evidence type="ECO:0000259" key="8">
    <source>
        <dbReference type="PROSITE" id="PS50262"/>
    </source>
</evidence>
<keyword evidence="4 7" id="KW-0472">Membrane</keyword>
<keyword evidence="10" id="KW-1185">Reference proteome</keyword>
<feature type="transmembrane region" description="Helical" evidence="7">
    <location>
        <begin position="364"/>
        <end position="392"/>
    </location>
</feature>
<dbReference type="PANTHER" id="PTHR46895:SF8">
    <property type="entry name" value="G-PROTEIN COUPLED RECEPTORS FAMILY 1 PROFILE DOMAIN-CONTAINING PROTEIN"/>
    <property type="match status" value="1"/>
</dbReference>
<feature type="transmembrane region" description="Helical" evidence="7">
    <location>
        <begin position="331"/>
        <end position="352"/>
    </location>
</feature>
<feature type="region of interest" description="Disordered" evidence="6">
    <location>
        <begin position="111"/>
        <end position="140"/>
    </location>
</feature>
<feature type="transmembrane region" description="Helical" evidence="7">
    <location>
        <begin position="250"/>
        <end position="274"/>
    </location>
</feature>
<keyword evidence="5" id="KW-0175">Coiled coil</keyword>
<name>A0A9P1IU43_9PELO</name>
<evidence type="ECO:0000256" key="3">
    <source>
        <dbReference type="ARBA" id="ARBA00022989"/>
    </source>
</evidence>
<dbReference type="OrthoDB" id="9990906at2759"/>
<keyword evidence="2 7" id="KW-0812">Transmembrane</keyword>
<dbReference type="AlphaFoldDB" id="A0A9P1IU43"/>
<accession>A0A9P1IU43</accession>
<feature type="compositionally biased region" description="Basic and acidic residues" evidence="6">
    <location>
        <begin position="111"/>
        <end position="125"/>
    </location>
</feature>
<dbReference type="Pfam" id="PF00001">
    <property type="entry name" value="7tm_1"/>
    <property type="match status" value="1"/>
</dbReference>
<evidence type="ECO:0000256" key="6">
    <source>
        <dbReference type="SAM" id="MobiDB-lite"/>
    </source>
</evidence>
<comment type="subcellular location">
    <subcellularLocation>
        <location evidence="1">Membrane</location>
    </subcellularLocation>
</comment>
<evidence type="ECO:0000313" key="10">
    <source>
        <dbReference type="Proteomes" id="UP001152747"/>
    </source>
</evidence>
<dbReference type="PRINTS" id="PR00237">
    <property type="entry name" value="GPCRRHODOPSN"/>
</dbReference>
<evidence type="ECO:0000256" key="7">
    <source>
        <dbReference type="SAM" id="Phobius"/>
    </source>
</evidence>
<dbReference type="GO" id="GO:0016020">
    <property type="term" value="C:membrane"/>
    <property type="evidence" value="ECO:0007669"/>
    <property type="project" value="UniProtKB-SubCell"/>
</dbReference>
<dbReference type="PROSITE" id="PS50262">
    <property type="entry name" value="G_PROTEIN_RECEP_F1_2"/>
    <property type="match status" value="1"/>
</dbReference>